<dbReference type="OrthoDB" id="2367075at2759"/>
<reference evidence="3 4" key="1">
    <citation type="submission" date="2019-02" db="EMBL/GenBank/DDBJ databases">
        <title>Genome sequencing of the rare red list fungi Bondarzewia mesenterica.</title>
        <authorList>
            <person name="Buettner E."/>
            <person name="Kellner H."/>
        </authorList>
    </citation>
    <scope>NUCLEOTIDE SEQUENCE [LARGE SCALE GENOMIC DNA]</scope>
    <source>
        <strain evidence="3 4">DSM 108281</strain>
    </source>
</reference>
<keyword evidence="4" id="KW-1185">Reference proteome</keyword>
<proteinExistence type="predicted"/>
<organism evidence="3 4">
    <name type="scientific">Bondarzewia mesenterica</name>
    <dbReference type="NCBI Taxonomy" id="1095465"/>
    <lineage>
        <taxon>Eukaryota</taxon>
        <taxon>Fungi</taxon>
        <taxon>Dikarya</taxon>
        <taxon>Basidiomycota</taxon>
        <taxon>Agaricomycotina</taxon>
        <taxon>Agaricomycetes</taxon>
        <taxon>Russulales</taxon>
        <taxon>Bondarzewiaceae</taxon>
        <taxon>Bondarzewia</taxon>
    </lineage>
</organism>
<protein>
    <recommendedName>
        <fullName evidence="2">BTB domain-containing protein</fullName>
    </recommendedName>
</protein>
<dbReference type="EMBL" id="SGPL01000001">
    <property type="protein sequence ID" value="THH21577.1"/>
    <property type="molecule type" value="Genomic_DNA"/>
</dbReference>
<feature type="region of interest" description="Disordered" evidence="1">
    <location>
        <begin position="97"/>
        <end position="116"/>
    </location>
</feature>
<dbReference type="CDD" id="cd18186">
    <property type="entry name" value="BTB_POZ_ZBTB_KLHL-like"/>
    <property type="match status" value="1"/>
</dbReference>
<evidence type="ECO:0000313" key="3">
    <source>
        <dbReference type="EMBL" id="THH21577.1"/>
    </source>
</evidence>
<evidence type="ECO:0000313" key="4">
    <source>
        <dbReference type="Proteomes" id="UP000310158"/>
    </source>
</evidence>
<sequence length="349" mass="38345">MPGDACSLSVSDDFEIITNSPVSIVSAVNAPPRTMDQQKPATALSPIRSKESEIVSSLSPSESADMLLALLAKHQQSLASIVSPGLGLAEDKFASVTPGRDDASAASEAPARDEGPQVKKHERFFFGDGNVTFLVKDTLYRVHQYFFSRDSPHFLYLISRHAHEEHSSTITLNNVEVHDFDAFLSVLYPSNFKTSDISTVEEWTSVLRLSQKWGFRSIRELAIERLGPISSPVDKIVLGRMFDIAHWLTPGFAGLVERKAPLTPEEGRRLGVEDVILISTLRENARQKDLLISKADIVHQVEERLNPTAASPEEGSSWQPASAVPEEGSSWQPAFAVPKASSMNRRGGR</sequence>
<feature type="region of interest" description="Disordered" evidence="1">
    <location>
        <begin position="307"/>
        <end position="349"/>
    </location>
</feature>
<gene>
    <name evidence="3" type="ORF">EW146_g60</name>
</gene>
<dbReference type="SUPFAM" id="SSF54695">
    <property type="entry name" value="POZ domain"/>
    <property type="match status" value="1"/>
</dbReference>
<dbReference type="PROSITE" id="PS50097">
    <property type="entry name" value="BTB"/>
    <property type="match status" value="1"/>
</dbReference>
<dbReference type="Pfam" id="PF00651">
    <property type="entry name" value="BTB"/>
    <property type="match status" value="1"/>
</dbReference>
<evidence type="ECO:0000256" key="1">
    <source>
        <dbReference type="SAM" id="MobiDB-lite"/>
    </source>
</evidence>
<dbReference type="InterPro" id="IPR000210">
    <property type="entry name" value="BTB/POZ_dom"/>
</dbReference>
<dbReference type="AlphaFoldDB" id="A0A4S4M9W4"/>
<evidence type="ECO:0000259" key="2">
    <source>
        <dbReference type="PROSITE" id="PS50097"/>
    </source>
</evidence>
<dbReference type="SMART" id="SM00225">
    <property type="entry name" value="BTB"/>
    <property type="match status" value="1"/>
</dbReference>
<dbReference type="Gene3D" id="3.30.710.10">
    <property type="entry name" value="Potassium Channel Kv1.1, Chain A"/>
    <property type="match status" value="1"/>
</dbReference>
<feature type="domain" description="BTB" evidence="2">
    <location>
        <begin position="129"/>
        <end position="196"/>
    </location>
</feature>
<name>A0A4S4M9W4_9AGAM</name>
<dbReference type="InterPro" id="IPR011333">
    <property type="entry name" value="SKP1/BTB/POZ_sf"/>
</dbReference>
<dbReference type="Proteomes" id="UP000310158">
    <property type="component" value="Unassembled WGS sequence"/>
</dbReference>
<comment type="caution">
    <text evidence="3">The sequence shown here is derived from an EMBL/GenBank/DDBJ whole genome shotgun (WGS) entry which is preliminary data.</text>
</comment>
<accession>A0A4S4M9W4</accession>